<dbReference type="GO" id="GO:0005524">
    <property type="term" value="F:ATP binding"/>
    <property type="evidence" value="ECO:0007669"/>
    <property type="project" value="UniProtKB-KW"/>
</dbReference>
<keyword evidence="4 9" id="KW-0808">Transferase</keyword>
<comment type="similarity">
    <text evidence="2 9">Belongs to the gluconokinase GntK/GntV family.</text>
</comment>
<evidence type="ECO:0000256" key="8">
    <source>
        <dbReference type="ARBA" id="ARBA00048090"/>
    </source>
</evidence>
<dbReference type="NCBIfam" id="TIGR01313">
    <property type="entry name" value="therm_gnt_kin"/>
    <property type="match status" value="1"/>
</dbReference>
<organism evidence="10 11">
    <name type="scientific">Cavenderia fasciculata</name>
    <name type="common">Slime mold</name>
    <name type="synonym">Dictyostelium fasciculatum</name>
    <dbReference type="NCBI Taxonomy" id="261658"/>
    <lineage>
        <taxon>Eukaryota</taxon>
        <taxon>Amoebozoa</taxon>
        <taxon>Evosea</taxon>
        <taxon>Eumycetozoa</taxon>
        <taxon>Dictyostelia</taxon>
        <taxon>Acytosteliales</taxon>
        <taxon>Cavenderiaceae</taxon>
        <taxon>Cavenderia</taxon>
    </lineage>
</organism>
<keyword evidence="11" id="KW-1185">Reference proteome</keyword>
<evidence type="ECO:0000256" key="3">
    <source>
        <dbReference type="ARBA" id="ARBA00012054"/>
    </source>
</evidence>
<dbReference type="STRING" id="1054147.F4PSL5"/>
<evidence type="ECO:0000256" key="4">
    <source>
        <dbReference type="ARBA" id="ARBA00022679"/>
    </source>
</evidence>
<dbReference type="EC" id="2.7.1.12" evidence="3 9"/>
<name>F4PSL5_CACFS</name>
<evidence type="ECO:0000313" key="11">
    <source>
        <dbReference type="Proteomes" id="UP000007797"/>
    </source>
</evidence>
<dbReference type="GO" id="GO:0046316">
    <property type="term" value="F:gluconokinase activity"/>
    <property type="evidence" value="ECO:0007669"/>
    <property type="project" value="UniProtKB-EC"/>
</dbReference>
<dbReference type="GO" id="GO:0005737">
    <property type="term" value="C:cytoplasm"/>
    <property type="evidence" value="ECO:0007669"/>
    <property type="project" value="TreeGrafter"/>
</dbReference>
<keyword evidence="7 9" id="KW-0067">ATP-binding</keyword>
<proteinExistence type="inferred from homology"/>
<sequence length="230" mass="25514">MSTTNTNNNTNDGSDIDGHVIHSIIIMGVSGSGKSTIASLLSKRLTDLLAVAGDGGDRGDDVQERLEINKQAKQCKFIDGDDLHPRNNIIKMKSGQALNDDDRAPWLARINDVAYSLASKNELGIVVSSALKSRYRDDIRRDNRGMVFIYLKGSYDSILARLTARSNHYFGATLLTSQFSALEEPLNNNEPDVITIDTDSIIGIDQIVSQCIKQLNQYCINYYKNIKKQE</sequence>
<keyword evidence="5 9" id="KW-0547">Nucleotide-binding</keyword>
<dbReference type="AlphaFoldDB" id="F4PSL5"/>
<protein>
    <recommendedName>
        <fullName evidence="3 9">Gluconokinase</fullName>
        <ecNumber evidence="3 9">2.7.1.12</ecNumber>
    </recommendedName>
</protein>
<dbReference type="PANTHER" id="PTHR43442">
    <property type="entry name" value="GLUCONOKINASE-RELATED"/>
    <property type="match status" value="1"/>
</dbReference>
<dbReference type="RefSeq" id="XP_004358557.1">
    <property type="nucleotide sequence ID" value="XM_004358500.1"/>
</dbReference>
<dbReference type="SUPFAM" id="SSF52540">
    <property type="entry name" value="P-loop containing nucleoside triphosphate hydrolases"/>
    <property type="match status" value="1"/>
</dbReference>
<dbReference type="Proteomes" id="UP000007797">
    <property type="component" value="Unassembled WGS sequence"/>
</dbReference>
<evidence type="ECO:0000256" key="6">
    <source>
        <dbReference type="ARBA" id="ARBA00022777"/>
    </source>
</evidence>
<dbReference type="GO" id="GO:0005975">
    <property type="term" value="P:carbohydrate metabolic process"/>
    <property type="evidence" value="ECO:0007669"/>
    <property type="project" value="InterPro"/>
</dbReference>
<dbReference type="OMA" id="APWLEII"/>
<evidence type="ECO:0000256" key="9">
    <source>
        <dbReference type="RuleBase" id="RU363066"/>
    </source>
</evidence>
<accession>F4PSL5</accession>
<dbReference type="InterPro" id="IPR027417">
    <property type="entry name" value="P-loop_NTPase"/>
</dbReference>
<dbReference type="CDD" id="cd02021">
    <property type="entry name" value="GntK"/>
    <property type="match status" value="1"/>
</dbReference>
<evidence type="ECO:0000256" key="1">
    <source>
        <dbReference type="ARBA" id="ARBA00004875"/>
    </source>
</evidence>
<comment type="catalytic activity">
    <reaction evidence="8 9">
        <text>D-gluconate + ATP = 6-phospho-D-gluconate + ADP + H(+)</text>
        <dbReference type="Rhea" id="RHEA:19433"/>
        <dbReference type="ChEBI" id="CHEBI:15378"/>
        <dbReference type="ChEBI" id="CHEBI:18391"/>
        <dbReference type="ChEBI" id="CHEBI:30616"/>
        <dbReference type="ChEBI" id="CHEBI:58759"/>
        <dbReference type="ChEBI" id="CHEBI:456216"/>
        <dbReference type="EC" id="2.7.1.12"/>
    </reaction>
</comment>
<dbReference type="Gene3D" id="3.40.50.300">
    <property type="entry name" value="P-loop containing nucleotide triphosphate hydrolases"/>
    <property type="match status" value="1"/>
</dbReference>
<dbReference type="KEGG" id="dfa:DFA_00568"/>
<evidence type="ECO:0000313" key="10">
    <source>
        <dbReference type="EMBL" id="EGG20707.1"/>
    </source>
</evidence>
<keyword evidence="6 9" id="KW-0418">Kinase</keyword>
<comment type="pathway">
    <text evidence="1 9">Carbohydrate acid metabolism; D-gluconate degradation.</text>
</comment>
<reference evidence="11" key="1">
    <citation type="journal article" date="2011" name="Genome Res.">
        <title>Phylogeny-wide analysis of social amoeba genomes highlights ancient origins for complex intercellular communication.</title>
        <authorList>
            <person name="Heidel A.J."/>
            <person name="Lawal H.M."/>
            <person name="Felder M."/>
            <person name="Schilde C."/>
            <person name="Helps N.R."/>
            <person name="Tunggal B."/>
            <person name="Rivero F."/>
            <person name="John U."/>
            <person name="Schleicher M."/>
            <person name="Eichinger L."/>
            <person name="Platzer M."/>
            <person name="Noegel A.A."/>
            <person name="Schaap P."/>
            <person name="Gloeckner G."/>
        </authorList>
    </citation>
    <scope>NUCLEOTIDE SEQUENCE [LARGE SCALE GENOMIC DNA]</scope>
    <source>
        <strain evidence="11">SH3</strain>
    </source>
</reference>
<gene>
    <name evidence="10" type="ORF">DFA_00568</name>
</gene>
<dbReference type="InterPro" id="IPR006001">
    <property type="entry name" value="Therm_gnt_kin"/>
</dbReference>
<dbReference type="Pfam" id="PF13238">
    <property type="entry name" value="AAA_18"/>
    <property type="match status" value="1"/>
</dbReference>
<evidence type="ECO:0000256" key="2">
    <source>
        <dbReference type="ARBA" id="ARBA00008420"/>
    </source>
</evidence>
<evidence type="ECO:0000256" key="5">
    <source>
        <dbReference type="ARBA" id="ARBA00022741"/>
    </source>
</evidence>
<dbReference type="UniPathway" id="UPA00792"/>
<dbReference type="GeneID" id="14873805"/>
<dbReference type="OrthoDB" id="275177at2759"/>
<evidence type="ECO:0000256" key="7">
    <source>
        <dbReference type="ARBA" id="ARBA00022840"/>
    </source>
</evidence>
<dbReference type="EMBL" id="GL883010">
    <property type="protein sequence ID" value="EGG20707.1"/>
    <property type="molecule type" value="Genomic_DNA"/>
</dbReference>
<dbReference type="PANTHER" id="PTHR43442:SF3">
    <property type="entry name" value="GLUCONOKINASE-RELATED"/>
    <property type="match status" value="1"/>
</dbReference>